<accession>A0A9X8HLJ5</accession>
<dbReference type="AlphaFoldDB" id="A0A9X8HLJ5"/>
<dbReference type="Pfam" id="PF11275">
    <property type="entry name" value="DUF3077"/>
    <property type="match status" value="1"/>
</dbReference>
<organism evidence="1 2">
    <name type="scientific">Pseudomonas putida</name>
    <name type="common">Arthrobacter siderocapsulatus</name>
    <dbReference type="NCBI Taxonomy" id="303"/>
    <lineage>
        <taxon>Bacteria</taxon>
        <taxon>Pseudomonadati</taxon>
        <taxon>Pseudomonadota</taxon>
        <taxon>Gammaproteobacteria</taxon>
        <taxon>Pseudomonadales</taxon>
        <taxon>Pseudomonadaceae</taxon>
        <taxon>Pseudomonas</taxon>
    </lineage>
</organism>
<dbReference type="RefSeq" id="WP_123752377.1">
    <property type="nucleotide sequence ID" value="NZ_RJUR01000011.1"/>
</dbReference>
<dbReference type="EMBL" id="RJUR01000011">
    <property type="protein sequence ID" value="ROQ52923.1"/>
    <property type="molecule type" value="Genomic_DNA"/>
</dbReference>
<sequence length="96" mass="10035">MDKDSIAPATNAVKTIGVGTFGEGEAGSNADRLFRVQPGHNAQFALEQAAALMSCVYKLTLQAGTQQDASLIWAAHCLSGMSKALVEDVAHAMLTD</sequence>
<comment type="caution">
    <text evidence="1">The sequence shown here is derived from an EMBL/GenBank/DDBJ whole genome shotgun (WGS) entry which is preliminary data.</text>
</comment>
<name>A0A9X8HLJ5_PSEPU</name>
<protein>
    <submittedName>
        <fullName evidence="1">DUF3077 family protein</fullName>
    </submittedName>
</protein>
<dbReference type="InterPro" id="IPR021427">
    <property type="entry name" value="DUF3077"/>
</dbReference>
<reference evidence="1 2" key="1">
    <citation type="submission" date="2018-11" db="EMBL/GenBank/DDBJ databases">
        <title>Genomic analyses of the natural microbiome of Caenorhabditis elegans.</title>
        <authorList>
            <person name="Samuel B."/>
        </authorList>
    </citation>
    <scope>NUCLEOTIDE SEQUENCE [LARGE SCALE GENOMIC DNA]</scope>
    <source>
        <strain evidence="1 2">BIGb0473</strain>
    </source>
</reference>
<proteinExistence type="predicted"/>
<gene>
    <name evidence="1" type="ORF">EDF85_0672</name>
</gene>
<evidence type="ECO:0000313" key="1">
    <source>
        <dbReference type="EMBL" id="ROQ52923.1"/>
    </source>
</evidence>
<evidence type="ECO:0000313" key="2">
    <source>
        <dbReference type="Proteomes" id="UP000269115"/>
    </source>
</evidence>
<dbReference type="Proteomes" id="UP000269115">
    <property type="component" value="Unassembled WGS sequence"/>
</dbReference>